<organism evidence="3 4">
    <name type="scientific">Diversispora eburnea</name>
    <dbReference type="NCBI Taxonomy" id="1213867"/>
    <lineage>
        <taxon>Eukaryota</taxon>
        <taxon>Fungi</taxon>
        <taxon>Fungi incertae sedis</taxon>
        <taxon>Mucoromycota</taxon>
        <taxon>Glomeromycotina</taxon>
        <taxon>Glomeromycetes</taxon>
        <taxon>Diversisporales</taxon>
        <taxon>Diversisporaceae</taxon>
        <taxon>Diversispora</taxon>
    </lineage>
</organism>
<comment type="caution">
    <text evidence="3">The sequence shown here is derived from an EMBL/GenBank/DDBJ whole genome shotgun (WGS) entry which is preliminary data.</text>
</comment>
<dbReference type="OrthoDB" id="2376370at2759"/>
<dbReference type="EMBL" id="CAJVPK010001668">
    <property type="protein sequence ID" value="CAG8594949.1"/>
    <property type="molecule type" value="Genomic_DNA"/>
</dbReference>
<evidence type="ECO:0000313" key="3">
    <source>
        <dbReference type="EMBL" id="CAG8594949.1"/>
    </source>
</evidence>
<protein>
    <submittedName>
        <fullName evidence="3">3271_t:CDS:1</fullName>
    </submittedName>
</protein>
<evidence type="ECO:0000256" key="1">
    <source>
        <dbReference type="SAM" id="MobiDB-lite"/>
    </source>
</evidence>
<feature type="chain" id="PRO_5040506584" evidence="2">
    <location>
        <begin position="33"/>
        <end position="739"/>
    </location>
</feature>
<evidence type="ECO:0000256" key="2">
    <source>
        <dbReference type="SAM" id="SignalP"/>
    </source>
</evidence>
<evidence type="ECO:0000313" key="4">
    <source>
        <dbReference type="Proteomes" id="UP000789706"/>
    </source>
</evidence>
<sequence length="739" mass="83333">MSITFMKMKKERFTLLLIMVFVLFISIKCVSAQSIPDISTDISTDTSITPTPDISTDTSTTPTQTDISTDTSTTPTPTDISTDTSTTPTPTDISTDTSTTPTDISTDTSTTPTPTDISTDTSITPTPDISTTSTPTPTDVSTDTSTTPDSTKSTTASMSSKNTTDSTTSYSIPTETTTTASFSCHSCKVDTSVNTSVTGECFTTTEPDPQSESGSIHSTTTFYTTTTIIYPGYTTTYMITTNGIATPTEEYIPPSTQIIVRKVTAEAVVEIVGDATATSTLSSNAGNSINNIWKDNLNLECSIEYVDGKPLYNIQFGENMEYNVCSTNSSTGAGNKYITALLMLEKNKTLTEEDIKKINKDVTTSSKISARQVYDEVEQNKENLFYLKDNIRIKQVRFEINEKNYDINYGKFDKDNDTKLKHAVVKSLDRGRVSRDAYRSLADINQHLPYYIGKGGQRRITDILNYIVPKYIEQGRKVKHVMITVALLNDIERLRKPESHHTLVLYPGSEKLYFSSDWKFLATCLGINAANSNYFCSWCLCNKNDEGKLDSNGKLIGNWTITKNISNIKQNFLQIQGHIHRLFELFLSDLKRNGELGQIIQQQIIMEMKRLKINFQFWSEKNSNKLSYISMMDPDKLKVLHEFNFASINVNYLSKEKQQQLQKLWNGFDELFNLLHRKNITESYFQQKAIQWLEYFLIPSKGHPYQNFIRGLYRPTDCTPYMHVLVYHVPEFLNLHQDL</sequence>
<feature type="region of interest" description="Disordered" evidence="1">
    <location>
        <begin position="40"/>
        <end position="173"/>
    </location>
</feature>
<keyword evidence="2" id="KW-0732">Signal</keyword>
<proteinExistence type="predicted"/>
<dbReference type="Proteomes" id="UP000789706">
    <property type="component" value="Unassembled WGS sequence"/>
</dbReference>
<feature type="non-terminal residue" evidence="3">
    <location>
        <position position="739"/>
    </location>
</feature>
<feature type="signal peptide" evidence="2">
    <location>
        <begin position="1"/>
        <end position="32"/>
    </location>
</feature>
<accession>A0A9N9CBX0</accession>
<dbReference type="AlphaFoldDB" id="A0A9N9CBX0"/>
<feature type="non-terminal residue" evidence="3">
    <location>
        <position position="1"/>
    </location>
</feature>
<keyword evidence="4" id="KW-1185">Reference proteome</keyword>
<name>A0A9N9CBX0_9GLOM</name>
<reference evidence="3" key="1">
    <citation type="submission" date="2021-06" db="EMBL/GenBank/DDBJ databases">
        <authorList>
            <person name="Kallberg Y."/>
            <person name="Tangrot J."/>
            <person name="Rosling A."/>
        </authorList>
    </citation>
    <scope>NUCLEOTIDE SEQUENCE</scope>
    <source>
        <strain evidence="3">AZ414A</strain>
    </source>
</reference>
<gene>
    <name evidence="3" type="ORF">DEBURN_LOCUS9240</name>
</gene>